<organism evidence="1 2">
    <name type="scientific">Candidatus Roizmanbacteria bacterium RIFCSPLOWO2_01_FULL_38_11</name>
    <dbReference type="NCBI Taxonomy" id="1802060"/>
    <lineage>
        <taxon>Bacteria</taxon>
        <taxon>Candidatus Roizmaniibacteriota</taxon>
    </lineage>
</organism>
<dbReference type="EMBL" id="MGAK01000008">
    <property type="protein sequence ID" value="OGK45012.1"/>
    <property type="molecule type" value="Genomic_DNA"/>
</dbReference>
<evidence type="ECO:0000313" key="2">
    <source>
        <dbReference type="Proteomes" id="UP000179072"/>
    </source>
</evidence>
<proteinExistence type="predicted"/>
<reference evidence="1 2" key="1">
    <citation type="journal article" date="2016" name="Nat. Commun.">
        <title>Thousands of microbial genomes shed light on interconnected biogeochemical processes in an aquifer system.</title>
        <authorList>
            <person name="Anantharaman K."/>
            <person name="Brown C.T."/>
            <person name="Hug L.A."/>
            <person name="Sharon I."/>
            <person name="Castelle C.J."/>
            <person name="Probst A.J."/>
            <person name="Thomas B.C."/>
            <person name="Singh A."/>
            <person name="Wilkins M.J."/>
            <person name="Karaoz U."/>
            <person name="Brodie E.L."/>
            <person name="Williams K.H."/>
            <person name="Hubbard S.S."/>
            <person name="Banfield J.F."/>
        </authorList>
    </citation>
    <scope>NUCLEOTIDE SEQUENCE [LARGE SCALE GENOMIC DNA]</scope>
</reference>
<comment type="caution">
    <text evidence="1">The sequence shown here is derived from an EMBL/GenBank/DDBJ whole genome shotgun (WGS) entry which is preliminary data.</text>
</comment>
<gene>
    <name evidence="1" type="ORF">A2957_01120</name>
</gene>
<protein>
    <submittedName>
        <fullName evidence="1">Uncharacterized protein</fullName>
    </submittedName>
</protein>
<name>A0A1F7IP30_9BACT</name>
<sequence length="179" mass="20603">MLLGYFLITTLRTSADIFDEEIVRHNFFDMSTLAFSQRHTANGTQPTQLFNVFQLQPQGYDIEAIRIKKEGELDFQYRLTSVNTTGSDALCDALEAEILYDRGDAYEGTLKSLSVDKSINTDHQDDWIMFLKLNNNNANLKNQQCDFQFKFKTWRGNANDQSGFWDETVLTNTVTTGIW</sequence>
<dbReference type="AlphaFoldDB" id="A0A1F7IP30"/>
<accession>A0A1F7IP30</accession>
<dbReference type="Proteomes" id="UP000179072">
    <property type="component" value="Unassembled WGS sequence"/>
</dbReference>
<evidence type="ECO:0000313" key="1">
    <source>
        <dbReference type="EMBL" id="OGK45012.1"/>
    </source>
</evidence>